<dbReference type="SUPFAM" id="SSF49854">
    <property type="entry name" value="Spermadhesin, CUB domain"/>
    <property type="match status" value="2"/>
</dbReference>
<dbReference type="InterPro" id="IPR000859">
    <property type="entry name" value="CUB_dom"/>
</dbReference>
<feature type="domain" description="CUB" evidence="4">
    <location>
        <begin position="38"/>
        <end position="153"/>
    </location>
</feature>
<feature type="domain" description="CUB" evidence="4">
    <location>
        <begin position="298"/>
        <end position="410"/>
    </location>
</feature>
<dbReference type="Proteomes" id="UP000827092">
    <property type="component" value="Unassembled WGS sequence"/>
</dbReference>
<dbReference type="Gene3D" id="2.60.120.290">
    <property type="entry name" value="Spermadhesin, CUB domain"/>
    <property type="match status" value="2"/>
</dbReference>
<dbReference type="Pfam" id="PF00431">
    <property type="entry name" value="CUB"/>
    <property type="match status" value="2"/>
</dbReference>
<reference evidence="5 6" key="1">
    <citation type="journal article" date="2022" name="Nat. Ecol. Evol.">
        <title>A masculinizing supergene underlies an exaggerated male reproductive morph in a spider.</title>
        <authorList>
            <person name="Hendrickx F."/>
            <person name="De Corte Z."/>
            <person name="Sonet G."/>
            <person name="Van Belleghem S.M."/>
            <person name="Kostlbacher S."/>
            <person name="Vangestel C."/>
        </authorList>
    </citation>
    <scope>NUCLEOTIDE SEQUENCE [LARGE SCALE GENOMIC DNA]</scope>
    <source>
        <strain evidence="5">W744_W776</strain>
    </source>
</reference>
<dbReference type="AlphaFoldDB" id="A0AAV6V4S4"/>
<dbReference type="CDD" id="cd00041">
    <property type="entry name" value="CUB"/>
    <property type="match status" value="2"/>
</dbReference>
<keyword evidence="1 2" id="KW-1015">Disulfide bond</keyword>
<evidence type="ECO:0000256" key="2">
    <source>
        <dbReference type="PROSITE-ProRule" id="PRU00059"/>
    </source>
</evidence>
<dbReference type="InterPro" id="IPR035914">
    <property type="entry name" value="Sperma_CUB_dom_sf"/>
</dbReference>
<gene>
    <name evidence="5" type="ORF">JTE90_008804</name>
</gene>
<sequence>MKSSLLSCFILIQSILYYTPIVEGVTHTKLKLRQSNDCSEVISSPVAWLRSPKFPEKYPRYSKCVWKIERFAPDVCTFQLTFNYFKVTRMTFTGCEEDYLEIDDGVNKKKICGDLQRGTLKLVSFPSDRDFVTLTFRSTFHEDGGFEIRAKQVIGSCTSSTTTQAPPTTPVPCQRISVGRVSRILSPPVGSDGCTYTIWRSSPRACLLQLDLLAFDVPDVAGCPTDHLLLPDGQRLCGQLGGTQKFLEFKEGEDEKVVISKGKNNIFNIQITQLPGPCAYETTTQVTGPPPTTPHHQCDQTIRSTRGVFLSPGYPGDFGPNFRCSYYVYRGDPSVCALQLEFVRFQVGRHAQPGCATGAYFEMPGRRRICQDTEGKMIVHVSEFQDPVFFQFQSDSRTSGRGFQIEVTQLPGTCPGIGGQNPRPPARCYQEVSQHSGYFSSPSREFTCEFVLRRANRNVCIARLQVSARHRLDLPCDHNFVRLPDGRKICISVSEGKGEIHFQGERVVLEYMGWHRPQFSMWVEQIANSCGRRRQDPIGGGIAPRSSFQ</sequence>
<protein>
    <recommendedName>
        <fullName evidence="4">CUB domain-containing protein</fullName>
    </recommendedName>
</protein>
<comment type="caution">
    <text evidence="2">Lacks conserved residue(s) required for the propagation of feature annotation.</text>
</comment>
<dbReference type="GO" id="GO:0004252">
    <property type="term" value="F:serine-type endopeptidase activity"/>
    <property type="evidence" value="ECO:0007669"/>
    <property type="project" value="TreeGrafter"/>
</dbReference>
<evidence type="ECO:0000313" key="5">
    <source>
        <dbReference type="EMBL" id="KAG8191740.1"/>
    </source>
</evidence>
<keyword evidence="3" id="KW-0732">Signal</keyword>
<dbReference type="PROSITE" id="PS01180">
    <property type="entry name" value="CUB"/>
    <property type="match status" value="2"/>
</dbReference>
<dbReference type="GO" id="GO:0005615">
    <property type="term" value="C:extracellular space"/>
    <property type="evidence" value="ECO:0007669"/>
    <property type="project" value="TreeGrafter"/>
</dbReference>
<comment type="caution">
    <text evidence="5">The sequence shown here is derived from an EMBL/GenBank/DDBJ whole genome shotgun (WGS) entry which is preliminary data.</text>
</comment>
<keyword evidence="6" id="KW-1185">Reference proteome</keyword>
<accession>A0AAV6V4S4</accession>
<dbReference type="SMART" id="SM00042">
    <property type="entry name" value="CUB"/>
    <property type="match status" value="2"/>
</dbReference>
<feature type="signal peptide" evidence="3">
    <location>
        <begin position="1"/>
        <end position="24"/>
    </location>
</feature>
<feature type="chain" id="PRO_5043496206" description="CUB domain-containing protein" evidence="3">
    <location>
        <begin position="25"/>
        <end position="549"/>
    </location>
</feature>
<evidence type="ECO:0000259" key="4">
    <source>
        <dbReference type="PROSITE" id="PS01180"/>
    </source>
</evidence>
<feature type="disulfide bond" evidence="2">
    <location>
        <begin position="95"/>
        <end position="112"/>
    </location>
</feature>
<dbReference type="PANTHER" id="PTHR24255:SF31">
    <property type="entry name" value="CUBILIN-LIKE PROTEIN"/>
    <property type="match status" value="1"/>
</dbReference>
<evidence type="ECO:0000313" key="6">
    <source>
        <dbReference type="Proteomes" id="UP000827092"/>
    </source>
</evidence>
<organism evidence="5 6">
    <name type="scientific">Oedothorax gibbosus</name>
    <dbReference type="NCBI Taxonomy" id="931172"/>
    <lineage>
        <taxon>Eukaryota</taxon>
        <taxon>Metazoa</taxon>
        <taxon>Ecdysozoa</taxon>
        <taxon>Arthropoda</taxon>
        <taxon>Chelicerata</taxon>
        <taxon>Arachnida</taxon>
        <taxon>Araneae</taxon>
        <taxon>Araneomorphae</taxon>
        <taxon>Entelegynae</taxon>
        <taxon>Araneoidea</taxon>
        <taxon>Linyphiidae</taxon>
        <taxon>Erigoninae</taxon>
        <taxon>Oedothorax</taxon>
    </lineage>
</organism>
<evidence type="ECO:0000256" key="1">
    <source>
        <dbReference type="ARBA" id="ARBA00023157"/>
    </source>
</evidence>
<dbReference type="PANTHER" id="PTHR24255">
    <property type="entry name" value="COMPLEMENT COMPONENT 1, S SUBCOMPONENT-RELATED"/>
    <property type="match status" value="1"/>
</dbReference>
<evidence type="ECO:0000256" key="3">
    <source>
        <dbReference type="SAM" id="SignalP"/>
    </source>
</evidence>
<dbReference type="EMBL" id="JAFNEN010000153">
    <property type="protein sequence ID" value="KAG8191740.1"/>
    <property type="molecule type" value="Genomic_DNA"/>
</dbReference>
<proteinExistence type="predicted"/>
<name>A0AAV6V4S4_9ARAC</name>